<dbReference type="InterPro" id="IPR001683">
    <property type="entry name" value="PX_dom"/>
</dbReference>
<dbReference type="PANTHER" id="PTHR15454:SF35">
    <property type="entry name" value="NISCHARIN"/>
    <property type="match status" value="1"/>
</dbReference>
<dbReference type="PROSITE" id="PS51450">
    <property type="entry name" value="LRR"/>
    <property type="match status" value="3"/>
</dbReference>
<dbReference type="InterPro" id="IPR032675">
    <property type="entry name" value="LRR_dom_sf"/>
</dbReference>
<dbReference type="AlphaFoldDB" id="A0A8K0DLC1"/>
<organism evidence="4 5">
    <name type="scientific">Ignelater luminosus</name>
    <name type="common">Cucubano</name>
    <name type="synonym">Pyrophorus luminosus</name>
    <dbReference type="NCBI Taxonomy" id="2038154"/>
    <lineage>
        <taxon>Eukaryota</taxon>
        <taxon>Metazoa</taxon>
        <taxon>Ecdysozoa</taxon>
        <taxon>Arthropoda</taxon>
        <taxon>Hexapoda</taxon>
        <taxon>Insecta</taxon>
        <taxon>Pterygota</taxon>
        <taxon>Neoptera</taxon>
        <taxon>Endopterygota</taxon>
        <taxon>Coleoptera</taxon>
        <taxon>Polyphaga</taxon>
        <taxon>Elateriformia</taxon>
        <taxon>Elateroidea</taxon>
        <taxon>Elateridae</taxon>
        <taxon>Agrypninae</taxon>
        <taxon>Pyrophorini</taxon>
        <taxon>Ignelater</taxon>
    </lineage>
</organism>
<evidence type="ECO:0000256" key="2">
    <source>
        <dbReference type="ARBA" id="ARBA00022737"/>
    </source>
</evidence>
<feature type="domain" description="PX" evidence="3">
    <location>
        <begin position="1"/>
        <end position="135"/>
    </location>
</feature>
<proteinExistence type="predicted"/>
<dbReference type="SUPFAM" id="SSF52058">
    <property type="entry name" value="L domain-like"/>
    <property type="match status" value="1"/>
</dbReference>
<evidence type="ECO:0000259" key="3">
    <source>
        <dbReference type="PROSITE" id="PS50195"/>
    </source>
</evidence>
<dbReference type="SUPFAM" id="SSF64268">
    <property type="entry name" value="PX domain"/>
    <property type="match status" value="1"/>
</dbReference>
<dbReference type="EMBL" id="VTPC01000493">
    <property type="protein sequence ID" value="KAF2905597.1"/>
    <property type="molecule type" value="Genomic_DNA"/>
</dbReference>
<protein>
    <recommendedName>
        <fullName evidence="3">PX domain-containing protein</fullName>
    </recommendedName>
</protein>
<dbReference type="PROSITE" id="PS50195">
    <property type="entry name" value="PX"/>
    <property type="match status" value="1"/>
</dbReference>
<accession>A0A8K0DLC1</accession>
<sequence>MACYWLNQSETTINIPEVEEICAVTYYKIEINIAGVRWIVSHRYNDFYELHNALVADHGVAKEILPPKKVIRNKSPSFIEERRKKLETYLRNVLNYLKRTMPRIFVEFLDFHKCDIYFMLQSLAFQFYFEADTILSSSKSFTFNPLQLHAVSECFRKPFPTVEQNDRRYDLSHVLDFCSQLNHLCINGSITKIANSNIVPNSLSFELSSFKSLQFLEIKNVSFDNVYSVGNLRNTLIKLCVHKTYITSISQILQCDVLHKTVVEDNQIWSAITEMDFSNNNLTEIDDSVKLVPNVKVLSLNQNKISSISNLSSLTELTHLSISDNLISICDNLHTKLGNVLSLNLSQNNISSLHGFSKLYSLESLDVSSNKICDVEEISCIGDLPCLENLILTGNSVATTVDYRVKVLENFGERAKEICLDNEKPSQPELDKVSILRALRIVKEGKTPTFNNNSFSNSFT</sequence>
<dbReference type="Gene3D" id="3.30.1520.10">
    <property type="entry name" value="Phox-like domain"/>
    <property type="match status" value="1"/>
</dbReference>
<reference evidence="4" key="1">
    <citation type="submission" date="2019-08" db="EMBL/GenBank/DDBJ databases">
        <title>The genome of the North American firefly Photinus pyralis.</title>
        <authorList>
            <consortium name="Photinus pyralis genome working group"/>
            <person name="Fallon T.R."/>
            <person name="Sander Lower S.E."/>
            <person name="Weng J.-K."/>
        </authorList>
    </citation>
    <scope>NUCLEOTIDE SEQUENCE</scope>
    <source>
        <strain evidence="4">TRF0915ILg1</strain>
        <tissue evidence="4">Whole body</tissue>
    </source>
</reference>
<dbReference type="FunFam" id="3.80.10.10:FF:000567">
    <property type="entry name" value="nischarin isoform X1"/>
    <property type="match status" value="1"/>
</dbReference>
<keyword evidence="5" id="KW-1185">Reference proteome</keyword>
<dbReference type="Proteomes" id="UP000801492">
    <property type="component" value="Unassembled WGS sequence"/>
</dbReference>
<gene>
    <name evidence="4" type="ORF">ILUMI_00574</name>
</gene>
<dbReference type="InterPro" id="IPR001611">
    <property type="entry name" value="Leu-rich_rpt"/>
</dbReference>
<dbReference type="PANTHER" id="PTHR15454">
    <property type="entry name" value="NISCHARIN RELATED"/>
    <property type="match status" value="1"/>
</dbReference>
<dbReference type="InterPro" id="IPR036871">
    <property type="entry name" value="PX_dom_sf"/>
</dbReference>
<dbReference type="Pfam" id="PF14580">
    <property type="entry name" value="LRR_9"/>
    <property type="match status" value="1"/>
</dbReference>
<evidence type="ECO:0000256" key="1">
    <source>
        <dbReference type="ARBA" id="ARBA00022614"/>
    </source>
</evidence>
<comment type="caution">
    <text evidence="4">The sequence shown here is derived from an EMBL/GenBank/DDBJ whole genome shotgun (WGS) entry which is preliminary data.</text>
</comment>
<dbReference type="FunFam" id="3.30.1520.10:FF:000020">
    <property type="entry name" value="nischarin isoform X1"/>
    <property type="match status" value="1"/>
</dbReference>
<dbReference type="Gene3D" id="3.80.10.10">
    <property type="entry name" value="Ribonuclease Inhibitor"/>
    <property type="match status" value="2"/>
</dbReference>
<evidence type="ECO:0000313" key="4">
    <source>
        <dbReference type="EMBL" id="KAF2905597.1"/>
    </source>
</evidence>
<name>A0A8K0DLC1_IGNLU</name>
<dbReference type="OrthoDB" id="430293at2759"/>
<dbReference type="GO" id="GO:0005737">
    <property type="term" value="C:cytoplasm"/>
    <property type="evidence" value="ECO:0007669"/>
    <property type="project" value="TreeGrafter"/>
</dbReference>
<dbReference type="SMART" id="SM00312">
    <property type="entry name" value="PX"/>
    <property type="match status" value="1"/>
</dbReference>
<evidence type="ECO:0000313" key="5">
    <source>
        <dbReference type="Proteomes" id="UP000801492"/>
    </source>
</evidence>
<dbReference type="GO" id="GO:0035091">
    <property type="term" value="F:phosphatidylinositol binding"/>
    <property type="evidence" value="ECO:0007669"/>
    <property type="project" value="InterPro"/>
</dbReference>
<dbReference type="SMART" id="SM00365">
    <property type="entry name" value="LRR_SD22"/>
    <property type="match status" value="4"/>
</dbReference>
<keyword evidence="2" id="KW-0677">Repeat</keyword>
<dbReference type="Pfam" id="PF00787">
    <property type="entry name" value="PX"/>
    <property type="match status" value="1"/>
</dbReference>
<keyword evidence="1" id="KW-0433">Leucine-rich repeat</keyword>